<accession>A0ABW1HB12</accession>
<feature type="domain" description="DUF4240" evidence="1">
    <location>
        <begin position="7"/>
        <end position="148"/>
    </location>
</feature>
<keyword evidence="3" id="KW-1185">Reference proteome</keyword>
<protein>
    <submittedName>
        <fullName evidence="2">DUF4240 domain-containing protein</fullName>
    </submittedName>
</protein>
<dbReference type="InterPro" id="IPR025334">
    <property type="entry name" value="DUF4240"/>
</dbReference>
<evidence type="ECO:0000259" key="1">
    <source>
        <dbReference type="Pfam" id="PF14024"/>
    </source>
</evidence>
<dbReference type="EMBL" id="JBHSQS010000016">
    <property type="protein sequence ID" value="MFC5926376.1"/>
    <property type="molecule type" value="Genomic_DNA"/>
</dbReference>
<dbReference type="Proteomes" id="UP001596226">
    <property type="component" value="Unassembled WGS sequence"/>
</dbReference>
<evidence type="ECO:0000313" key="2">
    <source>
        <dbReference type="EMBL" id="MFC5926376.1"/>
    </source>
</evidence>
<reference evidence="3" key="1">
    <citation type="journal article" date="2019" name="Int. J. Syst. Evol. Microbiol.">
        <title>The Global Catalogue of Microorganisms (GCM) 10K type strain sequencing project: providing services to taxonomists for standard genome sequencing and annotation.</title>
        <authorList>
            <consortium name="The Broad Institute Genomics Platform"/>
            <consortium name="The Broad Institute Genome Sequencing Center for Infectious Disease"/>
            <person name="Wu L."/>
            <person name="Ma J."/>
        </authorList>
    </citation>
    <scope>NUCLEOTIDE SEQUENCE [LARGE SCALE GENOMIC DNA]</scope>
    <source>
        <strain evidence="3">CGMCC 4.7144</strain>
    </source>
</reference>
<dbReference type="Pfam" id="PF14024">
    <property type="entry name" value="DUF4240"/>
    <property type="match status" value="1"/>
</dbReference>
<proteinExistence type="predicted"/>
<dbReference type="RefSeq" id="WP_377514598.1">
    <property type="nucleotide sequence ID" value="NZ_JBHSQS010000016.1"/>
</dbReference>
<name>A0ABW1HB12_9ACTN</name>
<evidence type="ECO:0000313" key="3">
    <source>
        <dbReference type="Proteomes" id="UP001596226"/>
    </source>
</evidence>
<sequence>MLSAVDVNGFWEIVERARGAAGPAADRAKDDGQPSEVAEALVTELARLTLPEIVAFDRVLSDVIDGIDTWDVAAACWIIEHGFLSDDGFSDFRAGLVGLGRGAFEAVATDPDTLAGNPAVAEIAASADDKLWIGDEELLFAAQKAYERRTGDSDAFWEAVEVGPAPQADGPEPEEERWDLHDATEWRTRLPGLAGLFLAVRRVPD</sequence>
<comment type="caution">
    <text evidence="2">The sequence shown here is derived from an EMBL/GenBank/DDBJ whole genome shotgun (WGS) entry which is preliminary data.</text>
</comment>
<organism evidence="2 3">
    <name type="scientific">Micromonospora vulcania</name>
    <dbReference type="NCBI Taxonomy" id="1441873"/>
    <lineage>
        <taxon>Bacteria</taxon>
        <taxon>Bacillati</taxon>
        <taxon>Actinomycetota</taxon>
        <taxon>Actinomycetes</taxon>
        <taxon>Micromonosporales</taxon>
        <taxon>Micromonosporaceae</taxon>
        <taxon>Micromonospora</taxon>
    </lineage>
</organism>
<gene>
    <name evidence="2" type="ORF">ACFQGL_23865</name>
</gene>